<proteinExistence type="predicted"/>
<dbReference type="Gramene" id="ESW34051">
    <property type="protein sequence ID" value="ESW34051"/>
    <property type="gene ID" value="PHAVU_001G120100g"/>
</dbReference>
<dbReference type="EMBL" id="CM002288">
    <property type="protein sequence ID" value="ESW34051.1"/>
    <property type="molecule type" value="Genomic_DNA"/>
</dbReference>
<sequence>MGKCEEKLLGWPSKTRRRSHEDALTSECNTTADSSPPWWDSVKSMDQTRQRSEGRVDDGFW</sequence>
<protein>
    <submittedName>
        <fullName evidence="2">Uncharacterized protein</fullName>
    </submittedName>
</protein>
<evidence type="ECO:0000256" key="1">
    <source>
        <dbReference type="SAM" id="MobiDB-lite"/>
    </source>
</evidence>
<accession>V7CYR9</accession>
<evidence type="ECO:0000313" key="3">
    <source>
        <dbReference type="Proteomes" id="UP000000226"/>
    </source>
</evidence>
<keyword evidence="3" id="KW-1185">Reference proteome</keyword>
<evidence type="ECO:0000313" key="2">
    <source>
        <dbReference type="EMBL" id="ESW34051.1"/>
    </source>
</evidence>
<dbReference type="Proteomes" id="UP000000226">
    <property type="component" value="Chromosome 1"/>
</dbReference>
<gene>
    <name evidence="2" type="ORF">PHAVU_001G120100g</name>
</gene>
<feature type="region of interest" description="Disordered" evidence="1">
    <location>
        <begin position="15"/>
        <end position="61"/>
    </location>
</feature>
<name>V7CYR9_PHAVU</name>
<feature type="compositionally biased region" description="Basic and acidic residues" evidence="1">
    <location>
        <begin position="46"/>
        <end position="61"/>
    </location>
</feature>
<organism evidence="2 3">
    <name type="scientific">Phaseolus vulgaris</name>
    <name type="common">Kidney bean</name>
    <name type="synonym">French bean</name>
    <dbReference type="NCBI Taxonomy" id="3885"/>
    <lineage>
        <taxon>Eukaryota</taxon>
        <taxon>Viridiplantae</taxon>
        <taxon>Streptophyta</taxon>
        <taxon>Embryophyta</taxon>
        <taxon>Tracheophyta</taxon>
        <taxon>Spermatophyta</taxon>
        <taxon>Magnoliopsida</taxon>
        <taxon>eudicotyledons</taxon>
        <taxon>Gunneridae</taxon>
        <taxon>Pentapetalae</taxon>
        <taxon>rosids</taxon>
        <taxon>fabids</taxon>
        <taxon>Fabales</taxon>
        <taxon>Fabaceae</taxon>
        <taxon>Papilionoideae</taxon>
        <taxon>50 kb inversion clade</taxon>
        <taxon>NPAAA clade</taxon>
        <taxon>indigoferoid/millettioid clade</taxon>
        <taxon>Phaseoleae</taxon>
        <taxon>Phaseolus</taxon>
    </lineage>
</organism>
<dbReference type="AlphaFoldDB" id="V7CYR9"/>
<reference evidence="3" key="1">
    <citation type="journal article" date="2014" name="Nat. Genet.">
        <title>A reference genome for common bean and genome-wide analysis of dual domestications.</title>
        <authorList>
            <person name="Schmutz J."/>
            <person name="McClean P.E."/>
            <person name="Mamidi S."/>
            <person name="Wu G.A."/>
            <person name="Cannon S.B."/>
            <person name="Grimwood J."/>
            <person name="Jenkins J."/>
            <person name="Shu S."/>
            <person name="Song Q."/>
            <person name="Chavarro C."/>
            <person name="Torres-Torres M."/>
            <person name="Geffroy V."/>
            <person name="Moghaddam S.M."/>
            <person name="Gao D."/>
            <person name="Abernathy B."/>
            <person name="Barry K."/>
            <person name="Blair M."/>
            <person name="Brick M.A."/>
            <person name="Chovatia M."/>
            <person name="Gepts P."/>
            <person name="Goodstein D.M."/>
            <person name="Gonzales M."/>
            <person name="Hellsten U."/>
            <person name="Hyten D.L."/>
            <person name="Jia G."/>
            <person name="Kelly J.D."/>
            <person name="Kudrna D."/>
            <person name="Lee R."/>
            <person name="Richard M.M."/>
            <person name="Miklas P.N."/>
            <person name="Osorno J.M."/>
            <person name="Rodrigues J."/>
            <person name="Thareau V."/>
            <person name="Urrea C.A."/>
            <person name="Wang M."/>
            <person name="Yu Y."/>
            <person name="Zhang M."/>
            <person name="Wing R.A."/>
            <person name="Cregan P.B."/>
            <person name="Rokhsar D.S."/>
            <person name="Jackson S.A."/>
        </authorList>
    </citation>
    <scope>NUCLEOTIDE SEQUENCE [LARGE SCALE GENOMIC DNA]</scope>
    <source>
        <strain evidence="3">cv. G19833</strain>
    </source>
</reference>